<keyword evidence="4" id="KW-0808">Transferase</keyword>
<dbReference type="OrthoDB" id="9801841at2"/>
<keyword evidence="4" id="KW-0723">Serine/threonine-protein kinase</keyword>
<dbReference type="STRING" id="1121400.SAMN02746065_12528"/>
<dbReference type="InterPro" id="IPR011009">
    <property type="entry name" value="Kinase-like_dom_sf"/>
</dbReference>
<dbReference type="InterPro" id="IPR001789">
    <property type="entry name" value="Sig_transdc_resp-reg_receiver"/>
</dbReference>
<dbReference type="InterPro" id="IPR011006">
    <property type="entry name" value="CheY-like_superfamily"/>
</dbReference>
<dbReference type="SMART" id="SM00220">
    <property type="entry name" value="S_TKc"/>
    <property type="match status" value="1"/>
</dbReference>
<evidence type="ECO:0000259" key="3">
    <source>
        <dbReference type="PROSITE" id="PS50110"/>
    </source>
</evidence>
<feature type="domain" description="Response regulatory" evidence="3">
    <location>
        <begin position="5"/>
        <end position="122"/>
    </location>
</feature>
<dbReference type="PROSITE" id="PS00108">
    <property type="entry name" value="PROTEIN_KINASE_ST"/>
    <property type="match status" value="1"/>
</dbReference>
<evidence type="ECO:0000259" key="2">
    <source>
        <dbReference type="PROSITE" id="PS50011"/>
    </source>
</evidence>
<dbReference type="SUPFAM" id="SSF56112">
    <property type="entry name" value="Protein kinase-like (PK-like)"/>
    <property type="match status" value="1"/>
</dbReference>
<dbReference type="PANTHER" id="PTHR24361">
    <property type="entry name" value="MITOGEN-ACTIVATED KINASE KINASE KINASE"/>
    <property type="match status" value="1"/>
</dbReference>
<gene>
    <name evidence="4" type="ORF">SAMN02746065_12528</name>
</gene>
<feature type="domain" description="Protein kinase" evidence="2">
    <location>
        <begin position="182"/>
        <end position="436"/>
    </location>
</feature>
<dbReference type="PROSITE" id="PS50110">
    <property type="entry name" value="RESPONSE_REGULATORY"/>
    <property type="match status" value="1"/>
</dbReference>
<dbReference type="Gene3D" id="1.10.510.10">
    <property type="entry name" value="Transferase(Phosphotransferase) domain 1"/>
    <property type="match status" value="1"/>
</dbReference>
<dbReference type="InterPro" id="IPR053235">
    <property type="entry name" value="Ser_Thr_kinase"/>
</dbReference>
<name>A0A1W2E6P0_9BACT</name>
<evidence type="ECO:0000313" key="5">
    <source>
        <dbReference type="Proteomes" id="UP000192418"/>
    </source>
</evidence>
<dbReference type="AlphaFoldDB" id="A0A1W2E6P0"/>
<proteinExistence type="predicted"/>
<dbReference type="GO" id="GO:0005737">
    <property type="term" value="C:cytoplasm"/>
    <property type="evidence" value="ECO:0007669"/>
    <property type="project" value="TreeGrafter"/>
</dbReference>
<organism evidence="4 5">
    <name type="scientific">Desulfocicer vacuolatum DSM 3385</name>
    <dbReference type="NCBI Taxonomy" id="1121400"/>
    <lineage>
        <taxon>Bacteria</taxon>
        <taxon>Pseudomonadati</taxon>
        <taxon>Thermodesulfobacteriota</taxon>
        <taxon>Desulfobacteria</taxon>
        <taxon>Desulfobacterales</taxon>
        <taxon>Desulfobacteraceae</taxon>
        <taxon>Desulfocicer</taxon>
    </lineage>
</organism>
<dbReference type="Pfam" id="PF00069">
    <property type="entry name" value="Pkinase"/>
    <property type="match status" value="1"/>
</dbReference>
<dbReference type="GO" id="GO:0004674">
    <property type="term" value="F:protein serine/threonine kinase activity"/>
    <property type="evidence" value="ECO:0007669"/>
    <property type="project" value="UniProtKB-KW"/>
</dbReference>
<protein>
    <submittedName>
        <fullName evidence="4">Serine/threonine protein kinase</fullName>
    </submittedName>
</protein>
<dbReference type="InterPro" id="IPR000719">
    <property type="entry name" value="Prot_kinase_dom"/>
</dbReference>
<dbReference type="RefSeq" id="WP_084071312.1">
    <property type="nucleotide sequence ID" value="NZ_FWXY01000025.1"/>
</dbReference>
<dbReference type="GO" id="GO:0000160">
    <property type="term" value="P:phosphorelay signal transduction system"/>
    <property type="evidence" value="ECO:0007669"/>
    <property type="project" value="InterPro"/>
</dbReference>
<evidence type="ECO:0000313" key="4">
    <source>
        <dbReference type="EMBL" id="SMD05217.1"/>
    </source>
</evidence>
<evidence type="ECO:0000256" key="1">
    <source>
        <dbReference type="PROSITE-ProRule" id="PRU00169"/>
    </source>
</evidence>
<dbReference type="GO" id="GO:0005524">
    <property type="term" value="F:ATP binding"/>
    <property type="evidence" value="ECO:0007669"/>
    <property type="project" value="InterPro"/>
</dbReference>
<reference evidence="4 5" key="1">
    <citation type="submission" date="2017-04" db="EMBL/GenBank/DDBJ databases">
        <authorList>
            <person name="Afonso C.L."/>
            <person name="Miller P.J."/>
            <person name="Scott M.A."/>
            <person name="Spackman E."/>
            <person name="Goraichik I."/>
            <person name="Dimitrov K.M."/>
            <person name="Suarez D.L."/>
            <person name="Swayne D.E."/>
        </authorList>
    </citation>
    <scope>NUCLEOTIDE SEQUENCE [LARGE SCALE GENOMIC DNA]</scope>
    <source>
        <strain evidence="4 5">DSM 3385</strain>
    </source>
</reference>
<accession>A0A1W2E6P0</accession>
<keyword evidence="4" id="KW-0418">Kinase</keyword>
<dbReference type="SUPFAM" id="SSF52172">
    <property type="entry name" value="CheY-like"/>
    <property type="match status" value="1"/>
</dbReference>
<sequence>MASEIILLIDVKKEEAGLIKGLISSFEIKVRSLEWERILECGDIFRDKPVCLVILQVDHSHGRQFRKLRWIRRHLLKPVPVLVMLPGEASMHTASYVKAGADDYCLLPLHQGRFAVRFLVLLECGQAMVHAAVPGHGDIDSGPPGDAEVWHRVVGFLREGLSFFTPGYQVSGKNTQPIFNRWERVENLGVGGDGVVWKVREIETGNVAVAKIPHNREMNISSLRAAAILKRLIHHPNVVHLIEVVKDEDRFVLIQEYVAGETLSHLLGAGVDALQKEDIFLQLLSVTAYAHHHSVMHRDIKPDNIIITPTGNLKLLDFGIAEDLVWQDGISTTEGTLDFMPPEQFAGKSSLATDVWALGIILYLLSVNRLPFCHDNRYFPMDISMEMNVTPPLDINPALSPDLNRIIMTCLEVSLEKRYASALALLEDLSRTFPRFGREGVFSE</sequence>
<dbReference type="PROSITE" id="PS50011">
    <property type="entry name" value="PROTEIN_KINASE_DOM"/>
    <property type="match status" value="1"/>
</dbReference>
<dbReference type="InterPro" id="IPR008271">
    <property type="entry name" value="Ser/Thr_kinase_AS"/>
</dbReference>
<dbReference type="Proteomes" id="UP000192418">
    <property type="component" value="Unassembled WGS sequence"/>
</dbReference>
<comment type="caution">
    <text evidence="1">Lacks conserved residue(s) required for the propagation of feature annotation.</text>
</comment>
<dbReference type="EMBL" id="FWXY01000025">
    <property type="protein sequence ID" value="SMD05217.1"/>
    <property type="molecule type" value="Genomic_DNA"/>
</dbReference>
<dbReference type="CDD" id="cd14014">
    <property type="entry name" value="STKc_PknB_like"/>
    <property type="match status" value="1"/>
</dbReference>
<keyword evidence="5" id="KW-1185">Reference proteome</keyword>